<evidence type="ECO:0000256" key="2">
    <source>
        <dbReference type="SAM" id="Phobius"/>
    </source>
</evidence>
<feature type="transmembrane region" description="Helical" evidence="2">
    <location>
        <begin position="426"/>
        <end position="443"/>
    </location>
</feature>
<dbReference type="Proteomes" id="UP000806528">
    <property type="component" value="Unassembled WGS sequence"/>
</dbReference>
<organism evidence="3 4">
    <name type="scientific">Nocardiopsis coralli</name>
    <dbReference type="NCBI Taxonomy" id="2772213"/>
    <lineage>
        <taxon>Bacteria</taxon>
        <taxon>Bacillati</taxon>
        <taxon>Actinomycetota</taxon>
        <taxon>Actinomycetes</taxon>
        <taxon>Streptosporangiales</taxon>
        <taxon>Nocardiopsidaceae</taxon>
        <taxon>Nocardiopsis</taxon>
    </lineage>
</organism>
<evidence type="ECO:0000256" key="1">
    <source>
        <dbReference type="SAM" id="MobiDB-lite"/>
    </source>
</evidence>
<proteinExistence type="predicted"/>
<gene>
    <name evidence="3" type="ORF">IDM40_26235</name>
</gene>
<protein>
    <submittedName>
        <fullName evidence="3">Uncharacterized protein</fullName>
    </submittedName>
</protein>
<accession>A0ABR9PE96</accession>
<sequence>MPPQSGKNSEEQECTNQAKKDPDRYELSPLLKSRCDSGLGGALNRHRHTIFTKEEKKLKYVGEHLSFAHIPDLIRDEPGWGSGNEVDNSLNEIARELSRNSDTLRAALYTPLAIISHLGDAAAEVSFQWAAWCWISEAAWRALLPQFQVGEFSLSNADISLLTPIAARQRFLALSEVYRYSRDGLRLHGYVRPSSVERVFGRGPSASTLFHTRAREAREEWAKLLARHESLPAFDQVEWNDLESETDLLLFESQDPVSGHRGQPLAIHKNRWSRELKPGERFSREDLSVATSLLETHHLPRFRLWTAAKASLSLTKFRKGAWMLAGLTAALAVGTVSLSFSAFALLPLPPADGTAMWAAPLTAAVGLVGVATFGRLWAMPWMLRVPAAAAIGLLMLTTMNPAWWHAAFAGTGVSKDVPSSWSGPHPLWVALLLAAAAFAYLLVNVRNTGVGGVMAAGRALAVWVVSAVHSVLVALFGLTWVVPLFSEDGDVFVAVWSGHPEAAVTALLQASAWCLVAGVFSQILWDDRPLTAPLAHAHWRAEER</sequence>
<evidence type="ECO:0000313" key="3">
    <source>
        <dbReference type="EMBL" id="MBE3002172.1"/>
    </source>
</evidence>
<feature type="transmembrane region" description="Helical" evidence="2">
    <location>
        <begin position="455"/>
        <end position="482"/>
    </location>
</feature>
<dbReference type="EMBL" id="JADBGI010000035">
    <property type="protein sequence ID" value="MBE3002172.1"/>
    <property type="molecule type" value="Genomic_DNA"/>
</dbReference>
<feature type="transmembrane region" description="Helical" evidence="2">
    <location>
        <begin position="502"/>
        <end position="525"/>
    </location>
</feature>
<dbReference type="RefSeq" id="WP_193124760.1">
    <property type="nucleotide sequence ID" value="NZ_JADBGI010000035.1"/>
</dbReference>
<name>A0ABR9PE96_9ACTN</name>
<comment type="caution">
    <text evidence="3">The sequence shown here is derived from an EMBL/GenBank/DDBJ whole genome shotgun (WGS) entry which is preliminary data.</text>
</comment>
<reference evidence="3 4" key="1">
    <citation type="submission" date="2020-09" db="EMBL/GenBank/DDBJ databases">
        <title>Diversity and distribution of actinomycetes associated with coral in the coast of Hainan.</title>
        <authorList>
            <person name="Li F."/>
        </authorList>
    </citation>
    <scope>NUCLEOTIDE SEQUENCE [LARGE SCALE GENOMIC DNA]</scope>
    <source>
        <strain evidence="3 4">HNM0947</strain>
    </source>
</reference>
<evidence type="ECO:0000313" key="4">
    <source>
        <dbReference type="Proteomes" id="UP000806528"/>
    </source>
</evidence>
<feature type="transmembrane region" description="Helical" evidence="2">
    <location>
        <begin position="357"/>
        <end position="378"/>
    </location>
</feature>
<keyword evidence="2" id="KW-0472">Membrane</keyword>
<keyword evidence="2" id="KW-0812">Transmembrane</keyword>
<keyword evidence="4" id="KW-1185">Reference proteome</keyword>
<keyword evidence="2" id="KW-1133">Transmembrane helix</keyword>
<feature type="transmembrane region" description="Helical" evidence="2">
    <location>
        <begin position="385"/>
        <end position="406"/>
    </location>
</feature>
<feature type="transmembrane region" description="Helical" evidence="2">
    <location>
        <begin position="321"/>
        <end position="345"/>
    </location>
</feature>
<feature type="region of interest" description="Disordered" evidence="1">
    <location>
        <begin position="1"/>
        <end position="26"/>
    </location>
</feature>